<dbReference type="Proteomes" id="UP000886653">
    <property type="component" value="Unassembled WGS sequence"/>
</dbReference>
<keyword evidence="3" id="KW-1185">Reference proteome</keyword>
<dbReference type="PANTHER" id="PTHR28002:SF1">
    <property type="entry name" value="MIOREX COMPLEX COMPONENT 11"/>
    <property type="match status" value="1"/>
</dbReference>
<accession>A0A9P6NGY3</accession>
<dbReference type="OrthoDB" id="5580261at2759"/>
<feature type="transmembrane region" description="Helical" evidence="1">
    <location>
        <begin position="35"/>
        <end position="58"/>
    </location>
</feature>
<organism evidence="2 3">
    <name type="scientific">Cronartium quercuum f. sp. fusiforme G11</name>
    <dbReference type="NCBI Taxonomy" id="708437"/>
    <lineage>
        <taxon>Eukaryota</taxon>
        <taxon>Fungi</taxon>
        <taxon>Dikarya</taxon>
        <taxon>Basidiomycota</taxon>
        <taxon>Pucciniomycotina</taxon>
        <taxon>Pucciniomycetes</taxon>
        <taxon>Pucciniales</taxon>
        <taxon>Coleosporiaceae</taxon>
        <taxon>Cronartium</taxon>
    </lineage>
</organism>
<reference evidence="2" key="1">
    <citation type="submission" date="2013-11" db="EMBL/GenBank/DDBJ databases">
        <title>Genome sequence of the fusiform rust pathogen reveals effectors for host alternation and coevolution with pine.</title>
        <authorList>
            <consortium name="DOE Joint Genome Institute"/>
            <person name="Smith K."/>
            <person name="Pendleton A."/>
            <person name="Kubisiak T."/>
            <person name="Anderson C."/>
            <person name="Salamov A."/>
            <person name="Aerts A."/>
            <person name="Riley R."/>
            <person name="Clum A."/>
            <person name="Lindquist E."/>
            <person name="Ence D."/>
            <person name="Campbell M."/>
            <person name="Kronenberg Z."/>
            <person name="Feau N."/>
            <person name="Dhillon B."/>
            <person name="Hamelin R."/>
            <person name="Burleigh J."/>
            <person name="Smith J."/>
            <person name="Yandell M."/>
            <person name="Nelson C."/>
            <person name="Grigoriev I."/>
            <person name="Davis J."/>
        </authorList>
    </citation>
    <scope>NUCLEOTIDE SEQUENCE</scope>
    <source>
        <strain evidence="2">G11</strain>
    </source>
</reference>
<comment type="caution">
    <text evidence="2">The sequence shown here is derived from an EMBL/GenBank/DDBJ whole genome shotgun (WGS) entry which is preliminary data.</text>
</comment>
<dbReference type="PANTHER" id="PTHR28002">
    <property type="entry name" value="MIOREX COMPLEX COMPONENT 11"/>
    <property type="match status" value="1"/>
</dbReference>
<dbReference type="EMBL" id="MU167320">
    <property type="protein sequence ID" value="KAG0143401.1"/>
    <property type="molecule type" value="Genomic_DNA"/>
</dbReference>
<protein>
    <submittedName>
        <fullName evidence="2">Uncharacterized protein</fullName>
    </submittedName>
</protein>
<dbReference type="GO" id="GO:0005739">
    <property type="term" value="C:mitochondrion"/>
    <property type="evidence" value="ECO:0007669"/>
    <property type="project" value="TreeGrafter"/>
</dbReference>
<gene>
    <name evidence="2" type="ORF">CROQUDRAFT_48862</name>
</gene>
<dbReference type="AlphaFoldDB" id="A0A9P6NGY3"/>
<feature type="transmembrane region" description="Helical" evidence="1">
    <location>
        <begin position="134"/>
        <end position="160"/>
    </location>
</feature>
<sequence length="183" mass="20672">MHCQSSNLNKSRFESLRAKVQQRYPNTSVKDLPSITASFLILHEFTAILPLVFAFLVLKSTDLGDQIVEWVELHSKSERSDKEQMSGLDYLRSSMRTGLQEGNQKINKIAHKYGWESSEHENLAIIKKTSNGSLIVNGLAAYLIVKALLPFRIAISLYFAPSMAKLLSNRFLALRTRISSKSQ</sequence>
<evidence type="ECO:0000256" key="1">
    <source>
        <dbReference type="SAM" id="Phobius"/>
    </source>
</evidence>
<dbReference type="Pfam" id="PF10306">
    <property type="entry name" value="FLILHELTA"/>
    <property type="match status" value="1"/>
</dbReference>
<proteinExistence type="predicted"/>
<keyword evidence="1" id="KW-1133">Transmembrane helix</keyword>
<evidence type="ECO:0000313" key="2">
    <source>
        <dbReference type="EMBL" id="KAG0143401.1"/>
    </source>
</evidence>
<evidence type="ECO:0000313" key="3">
    <source>
        <dbReference type="Proteomes" id="UP000886653"/>
    </source>
</evidence>
<name>A0A9P6NGY3_9BASI</name>
<keyword evidence="1" id="KW-0472">Membrane</keyword>
<dbReference type="InterPro" id="IPR018811">
    <property type="entry name" value="MRX11"/>
</dbReference>
<keyword evidence="1" id="KW-0812">Transmembrane</keyword>